<accession>A0A6J0B3D7</accession>
<dbReference type="RefSeq" id="XP_015509604.1">
    <property type="nucleotide sequence ID" value="XM_015654118.2"/>
</dbReference>
<evidence type="ECO:0000313" key="4">
    <source>
        <dbReference type="RefSeq" id="XP_015509604.1"/>
    </source>
</evidence>
<protein>
    <submittedName>
        <fullName evidence="4">Icarapin-like isoform X2</fullName>
    </submittedName>
</protein>
<proteinExistence type="predicted"/>
<dbReference type="Proteomes" id="UP000829291">
    <property type="component" value="Chromosome 2"/>
</dbReference>
<sequence>MKSAFRLLIFASALFAVAFAYPGARSASSESDEDFEKVGPILVLSDDLEDGFGGSFFSSFPNNPFDGFLTRMQNMMKRLREQVAASLPDLGSSDGLYDIPKIPEGANTTSTTKVINGHVVTVNETTYSDGDENSGTVLRVRVVDIKPVNETENPDSEDVTTPANNEPPSSSSSSPDRSVESLEDFSKNEIPDRLVAI</sequence>
<dbReference type="AlphaFoldDB" id="A0A6J0B3D7"/>
<evidence type="ECO:0000256" key="2">
    <source>
        <dbReference type="SAM" id="SignalP"/>
    </source>
</evidence>
<dbReference type="KEGG" id="nlo:107216823"/>
<feature type="signal peptide" evidence="2">
    <location>
        <begin position="1"/>
        <end position="20"/>
    </location>
</feature>
<gene>
    <name evidence="4" type="primary">LOC107216823</name>
</gene>
<feature type="chain" id="PRO_5044636851" evidence="2">
    <location>
        <begin position="21"/>
        <end position="197"/>
    </location>
</feature>
<evidence type="ECO:0000313" key="3">
    <source>
        <dbReference type="Proteomes" id="UP000829291"/>
    </source>
</evidence>
<feature type="region of interest" description="Disordered" evidence="1">
    <location>
        <begin position="146"/>
        <end position="197"/>
    </location>
</feature>
<organism evidence="4">
    <name type="scientific">Neodiprion lecontei</name>
    <name type="common">Redheaded pine sawfly</name>
    <dbReference type="NCBI Taxonomy" id="441921"/>
    <lineage>
        <taxon>Eukaryota</taxon>
        <taxon>Metazoa</taxon>
        <taxon>Ecdysozoa</taxon>
        <taxon>Arthropoda</taxon>
        <taxon>Hexapoda</taxon>
        <taxon>Insecta</taxon>
        <taxon>Pterygota</taxon>
        <taxon>Neoptera</taxon>
        <taxon>Endopterygota</taxon>
        <taxon>Hymenoptera</taxon>
        <taxon>Tenthredinoidea</taxon>
        <taxon>Diprionidae</taxon>
        <taxon>Diprioninae</taxon>
        <taxon>Neodiprion</taxon>
    </lineage>
</organism>
<feature type="compositionally biased region" description="Basic and acidic residues" evidence="1">
    <location>
        <begin position="177"/>
        <end position="197"/>
    </location>
</feature>
<dbReference type="CTD" id="34652"/>
<keyword evidence="3" id="KW-1185">Reference proteome</keyword>
<keyword evidence="2" id="KW-0732">Signal</keyword>
<reference evidence="4" key="1">
    <citation type="submission" date="2025-08" db="UniProtKB">
        <authorList>
            <consortium name="RefSeq"/>
        </authorList>
    </citation>
    <scope>IDENTIFICATION</scope>
    <source>
        <tissue evidence="4">Thorax and Abdomen</tissue>
    </source>
</reference>
<name>A0A6J0B3D7_NEOLC</name>
<evidence type="ECO:0000256" key="1">
    <source>
        <dbReference type="SAM" id="MobiDB-lite"/>
    </source>
</evidence>
<dbReference type="OrthoDB" id="6346805at2759"/>
<dbReference type="GeneID" id="107216823"/>